<name>A0AAV3RY83_LITER</name>
<evidence type="ECO:0000313" key="2">
    <source>
        <dbReference type="EMBL" id="GAA0185404.1"/>
    </source>
</evidence>
<dbReference type="Pfam" id="PF14214">
    <property type="entry name" value="Helitron_like_N"/>
    <property type="match status" value="1"/>
</dbReference>
<dbReference type="AlphaFoldDB" id="A0AAV3RY83"/>
<reference evidence="2 3" key="1">
    <citation type="submission" date="2024-01" db="EMBL/GenBank/DDBJ databases">
        <title>The complete chloroplast genome sequence of Lithospermum erythrorhizon: insights into the phylogenetic relationship among Boraginaceae species and the maternal lineages of purple gromwells.</title>
        <authorList>
            <person name="Okada T."/>
            <person name="Watanabe K."/>
        </authorList>
    </citation>
    <scope>NUCLEOTIDE SEQUENCE [LARGE SCALE GENOMIC DNA]</scope>
</reference>
<dbReference type="PANTHER" id="PTHR45786">
    <property type="entry name" value="DNA BINDING PROTEIN-LIKE"/>
    <property type="match status" value="1"/>
</dbReference>
<proteinExistence type="predicted"/>
<evidence type="ECO:0000313" key="3">
    <source>
        <dbReference type="Proteomes" id="UP001454036"/>
    </source>
</evidence>
<comment type="caution">
    <text evidence="2">The sequence shown here is derived from an EMBL/GenBank/DDBJ whole genome shotgun (WGS) entry which is preliminary data.</text>
</comment>
<protein>
    <recommendedName>
        <fullName evidence="1">Helitron helicase-like domain-containing protein</fullName>
    </recommendedName>
</protein>
<accession>A0AAV3RY83</accession>
<dbReference type="EMBL" id="BAABME010012679">
    <property type="protein sequence ID" value="GAA0185404.1"/>
    <property type="molecule type" value="Genomic_DNA"/>
</dbReference>
<organism evidence="2 3">
    <name type="scientific">Lithospermum erythrorhizon</name>
    <name type="common">Purple gromwell</name>
    <name type="synonym">Lithospermum officinale var. erythrorhizon</name>
    <dbReference type="NCBI Taxonomy" id="34254"/>
    <lineage>
        <taxon>Eukaryota</taxon>
        <taxon>Viridiplantae</taxon>
        <taxon>Streptophyta</taxon>
        <taxon>Embryophyta</taxon>
        <taxon>Tracheophyta</taxon>
        <taxon>Spermatophyta</taxon>
        <taxon>Magnoliopsida</taxon>
        <taxon>eudicotyledons</taxon>
        <taxon>Gunneridae</taxon>
        <taxon>Pentapetalae</taxon>
        <taxon>asterids</taxon>
        <taxon>lamiids</taxon>
        <taxon>Boraginales</taxon>
        <taxon>Boraginaceae</taxon>
        <taxon>Boraginoideae</taxon>
        <taxon>Lithospermeae</taxon>
        <taxon>Lithospermum</taxon>
    </lineage>
</organism>
<dbReference type="Proteomes" id="UP001454036">
    <property type="component" value="Unassembled WGS sequence"/>
</dbReference>
<evidence type="ECO:0000259" key="1">
    <source>
        <dbReference type="Pfam" id="PF14214"/>
    </source>
</evidence>
<sequence length="203" mass="23295">MRLNFFFHNQDKLRIENYKGVAVSVLSSVQKGGKVGTRVYLPQSFIGGPQDMQHRYLDLMSLVHEFGRPDIFFTITCNSNWLEIKERLAPGEESQNRPDLVSRVFKAKLSILHDKILKSKFFGEVASIFYVLEFQKRGLPHAHFLVILKPCSKLLSPEAYDRFVSAKLPDKDEDPYMYSLVVKHMMHGPCGDLNPENVCMKDG</sequence>
<feature type="domain" description="Helitron helicase-like" evidence="1">
    <location>
        <begin position="2"/>
        <end position="146"/>
    </location>
</feature>
<dbReference type="InterPro" id="IPR025476">
    <property type="entry name" value="Helitron_helicase-like"/>
</dbReference>
<dbReference type="PANTHER" id="PTHR45786:SF75">
    <property type="entry name" value="ATP-DEPENDENT DNA HELICASE"/>
    <property type="match status" value="1"/>
</dbReference>
<gene>
    <name evidence="2" type="ORF">LIER_32692</name>
</gene>
<keyword evidence="3" id="KW-1185">Reference proteome</keyword>